<feature type="compositionally biased region" description="Basic and acidic residues" evidence="1">
    <location>
        <begin position="274"/>
        <end position="298"/>
    </location>
</feature>
<sequence>MAESEEAAKVTNRDIEVQITGDGHGYHLGAVLRDLLAGIAADGKTPLSHRIRVSFSSNAPRLKDASRNSAQALVKWTRQGSGARVLLVISVGTITLLALTGLLVFTLFFLVATLNAVVISLLMSLAAAGGFLALFFVFTTAIYVGALSVAAFFISSIVTFTIIGVIIATGWVGFIWVAWIAAKKSLDVTKHSIRYTGSAISNYSASRFATHKDSFKSENDKLSTLQFIEEPWPEMLLDREEINLDSIHLRFAGKLVAGDFDRWSLSGEVYKRDPKLGEEGGSSKKRREEKEARKQEEKEEKEEKEDNTPVTRIFLDHRQNSIRPPIEAGVLFECHLTPYFCQPVD</sequence>
<keyword evidence="4" id="KW-1185">Reference proteome</keyword>
<evidence type="ECO:0000313" key="3">
    <source>
        <dbReference type="EMBL" id="KAI0498459.1"/>
    </source>
</evidence>
<keyword evidence="2" id="KW-0812">Transmembrane</keyword>
<dbReference type="Proteomes" id="UP000829196">
    <property type="component" value="Unassembled WGS sequence"/>
</dbReference>
<dbReference type="AlphaFoldDB" id="A0A8T3AQ00"/>
<feature type="transmembrane region" description="Helical" evidence="2">
    <location>
        <begin position="85"/>
        <end position="111"/>
    </location>
</feature>
<keyword evidence="2" id="KW-1133">Transmembrane helix</keyword>
<feature type="region of interest" description="Disordered" evidence="1">
    <location>
        <begin position="274"/>
        <end position="318"/>
    </location>
</feature>
<comment type="caution">
    <text evidence="3">The sequence shown here is derived from an EMBL/GenBank/DDBJ whole genome shotgun (WGS) entry which is preliminary data.</text>
</comment>
<name>A0A8T3AQ00_DENNO</name>
<evidence type="ECO:0000256" key="2">
    <source>
        <dbReference type="SAM" id="Phobius"/>
    </source>
</evidence>
<keyword evidence="2" id="KW-0472">Membrane</keyword>
<organism evidence="3 4">
    <name type="scientific">Dendrobium nobile</name>
    <name type="common">Orchid</name>
    <dbReference type="NCBI Taxonomy" id="94219"/>
    <lineage>
        <taxon>Eukaryota</taxon>
        <taxon>Viridiplantae</taxon>
        <taxon>Streptophyta</taxon>
        <taxon>Embryophyta</taxon>
        <taxon>Tracheophyta</taxon>
        <taxon>Spermatophyta</taxon>
        <taxon>Magnoliopsida</taxon>
        <taxon>Liliopsida</taxon>
        <taxon>Asparagales</taxon>
        <taxon>Orchidaceae</taxon>
        <taxon>Epidendroideae</taxon>
        <taxon>Malaxideae</taxon>
        <taxon>Dendrobiinae</taxon>
        <taxon>Dendrobium</taxon>
    </lineage>
</organism>
<evidence type="ECO:0000313" key="4">
    <source>
        <dbReference type="Proteomes" id="UP000829196"/>
    </source>
</evidence>
<dbReference type="OrthoDB" id="1925129at2759"/>
<gene>
    <name evidence="3" type="ORF">KFK09_019345</name>
</gene>
<evidence type="ECO:0000256" key="1">
    <source>
        <dbReference type="SAM" id="MobiDB-lite"/>
    </source>
</evidence>
<protein>
    <submittedName>
        <fullName evidence="3">Uncharacterized protein</fullName>
    </submittedName>
</protein>
<feature type="transmembrane region" description="Helical" evidence="2">
    <location>
        <begin position="117"/>
        <end position="144"/>
    </location>
</feature>
<accession>A0A8T3AQ00</accession>
<dbReference type="PANTHER" id="PTHR35508:SF1">
    <property type="entry name" value="VOLTAGE-DEPENDENT L-TYPE CALCIUM CHANNEL SUBUNIT"/>
    <property type="match status" value="1"/>
</dbReference>
<reference evidence="3" key="1">
    <citation type="journal article" date="2022" name="Front. Genet.">
        <title>Chromosome-Scale Assembly of the Dendrobium nobile Genome Provides Insights Into the Molecular Mechanism of the Biosynthesis of the Medicinal Active Ingredient of Dendrobium.</title>
        <authorList>
            <person name="Xu Q."/>
            <person name="Niu S.-C."/>
            <person name="Li K.-L."/>
            <person name="Zheng P.-J."/>
            <person name="Zhang X.-J."/>
            <person name="Jia Y."/>
            <person name="Liu Y."/>
            <person name="Niu Y.-X."/>
            <person name="Yu L.-H."/>
            <person name="Chen D.-F."/>
            <person name="Zhang G.-Q."/>
        </authorList>
    </citation>
    <scope>NUCLEOTIDE SEQUENCE</scope>
    <source>
        <tissue evidence="3">Leaf</tissue>
    </source>
</reference>
<feature type="transmembrane region" description="Helical" evidence="2">
    <location>
        <begin position="151"/>
        <end position="179"/>
    </location>
</feature>
<dbReference type="SMR" id="A0A8T3AQ00"/>
<dbReference type="PANTHER" id="PTHR35508">
    <property type="entry name" value="VOLTAGE-DEPENDENT L-TYPE CALCIUM CHANNEL SUBUNIT"/>
    <property type="match status" value="1"/>
</dbReference>
<proteinExistence type="predicted"/>
<dbReference type="EMBL" id="JAGYWB010000014">
    <property type="protein sequence ID" value="KAI0498459.1"/>
    <property type="molecule type" value="Genomic_DNA"/>
</dbReference>